<name>K6GH87_9GAMM</name>
<dbReference type="STRING" id="1208365.B273_1380"/>
<comment type="caution">
    <text evidence="1">The sequence shown here is derived from an EMBL/GenBank/DDBJ whole genome shotgun (WGS) entry which is preliminary data.</text>
</comment>
<dbReference type="PATRIC" id="fig|1208365.4.peg.955"/>
<organism evidence="1 2">
    <name type="scientific">SAR86 cluster bacterium SAR86E</name>
    <dbReference type="NCBI Taxonomy" id="1208365"/>
    <lineage>
        <taxon>Bacteria</taxon>
        <taxon>Pseudomonadati</taxon>
        <taxon>Pseudomonadota</taxon>
        <taxon>Gammaproteobacteria</taxon>
        <taxon>SAR86 cluster</taxon>
    </lineage>
</organism>
<reference evidence="1 2" key="1">
    <citation type="submission" date="2012-09" db="EMBL/GenBank/DDBJ databases">
        <authorList>
            <person name="Dupont C.L."/>
            <person name="Rusch D.B."/>
            <person name="Lombardo M.-J."/>
            <person name="Novotny M."/>
            <person name="Yee-Greenbaum J."/>
            <person name="Laskin R."/>
        </authorList>
    </citation>
    <scope>NUCLEOTIDE SEQUENCE [LARGE SCALE GENOMIC DNA]</scope>
    <source>
        <strain evidence="1">SAR86E</strain>
    </source>
</reference>
<dbReference type="AlphaFoldDB" id="K6GH87"/>
<dbReference type="Proteomes" id="UP000010310">
    <property type="component" value="Unassembled WGS sequence"/>
</dbReference>
<gene>
    <name evidence="1" type="ORF">B273_1380</name>
</gene>
<evidence type="ECO:0000313" key="1">
    <source>
        <dbReference type="EMBL" id="EKO36375.1"/>
    </source>
</evidence>
<dbReference type="EMBL" id="AMWX01000008">
    <property type="protein sequence ID" value="EKO36375.1"/>
    <property type="molecule type" value="Genomic_DNA"/>
</dbReference>
<evidence type="ECO:0008006" key="3">
    <source>
        <dbReference type="Google" id="ProtNLM"/>
    </source>
</evidence>
<sequence length="498" mass="54526">MKINFLTLVTAGILLLARVEAGEFQVGFAQLSITPDLIDQWVDINNDAQFDPDIDLWTDVNGNEKFDAVWMAGFQKKRPAQGIKDDLMAVAVVIDDGINRIGIVSADTVGLMRKFVIDIREAVPTNWGLDYLMVHATHNHEGPDTQGLWGPGFFTSGIDPDYMAQLQQNILDALSEAIDNLEPAQMSMARIPTNPLTPIKDKRKPIVIDDDIRALLFSRPDGSVIGTLINFGIHVELAWDKNLELTADVAGYLRRGLSEGIYYENELLKPGLGGTTLWLTGNIGGLMTSGPDDAIYDPFLEKTITKPGHSKARTFGYSLANSVIDAFNENSFVPSPEPTITFSALEVELGIDNFMLSLGTLLGIVDSSPQFHLMPPFIRYLSEVAFIQLGDATITGIPGELYPEIAVGGIENPKGADYAIAPQEVPHLRSQLPGKLNLMVNLANDAIGYIIPKSEWDNAPPWIYDENDETYGEVVSLGPNTAPIIHQTVIKLAEESKP</sequence>
<evidence type="ECO:0000313" key="2">
    <source>
        <dbReference type="Proteomes" id="UP000010310"/>
    </source>
</evidence>
<proteinExistence type="predicted"/>
<keyword evidence="2" id="KW-1185">Reference proteome</keyword>
<protein>
    <recommendedName>
        <fullName evidence="3">Neutral/alkaline non-lysosomal ceramidase N-terminal domain-containing protein</fullName>
    </recommendedName>
</protein>
<accession>K6GH87</accession>